<gene>
    <name evidence="2" type="ORF">CSIM01_04051</name>
</gene>
<evidence type="ECO:0000313" key="2">
    <source>
        <dbReference type="EMBL" id="KXH31432.1"/>
    </source>
</evidence>
<organism evidence="2 3">
    <name type="scientific">Colletotrichum simmondsii</name>
    <dbReference type="NCBI Taxonomy" id="703756"/>
    <lineage>
        <taxon>Eukaryota</taxon>
        <taxon>Fungi</taxon>
        <taxon>Dikarya</taxon>
        <taxon>Ascomycota</taxon>
        <taxon>Pezizomycotina</taxon>
        <taxon>Sordariomycetes</taxon>
        <taxon>Hypocreomycetidae</taxon>
        <taxon>Glomerellales</taxon>
        <taxon>Glomerellaceae</taxon>
        <taxon>Colletotrichum</taxon>
        <taxon>Colletotrichum acutatum species complex</taxon>
    </lineage>
</organism>
<protein>
    <submittedName>
        <fullName evidence="2">Uncharacterized protein</fullName>
    </submittedName>
</protein>
<keyword evidence="3" id="KW-1185">Reference proteome</keyword>
<proteinExistence type="predicted"/>
<dbReference type="OrthoDB" id="4848063at2759"/>
<sequence>MEGDSESAAEAVSQLPAKRVKLSSSAPENIKPVFGRLDVALDTDDSGDVTVNISNTRRLGKPVIDHLSDEAFAFHGSRQQLHAMLDRILDHSENTIVMGIVSLQPDTSETTPQSKAPATVQAVDLIGAASDNPTVTKRKTPMKQRPATSIAIEKEASAGERPLAPTATHQSRQTSNVDDNPKPFTPQNSSLVLSRGHLEAAYRVWTTCGRRTTKLQTLLKVFPENGRLNPSVECMVLQKLAGKTPDMMVDELEDIVHSYMFTVFKHNLRRKIPRIGKDWMHFQILRRLWSCPDDGEDVDFPWAELAPKSSPGCSSSAYATFKEHNGVGIKSEFSIFD</sequence>
<comment type="caution">
    <text evidence="2">The sequence shown here is derived from an EMBL/GenBank/DDBJ whole genome shotgun (WGS) entry which is preliminary data.</text>
</comment>
<dbReference type="EMBL" id="JFBX01000672">
    <property type="protein sequence ID" value="KXH31432.1"/>
    <property type="molecule type" value="Genomic_DNA"/>
</dbReference>
<feature type="compositionally biased region" description="Polar residues" evidence="1">
    <location>
        <begin position="167"/>
        <end position="178"/>
    </location>
</feature>
<feature type="region of interest" description="Disordered" evidence="1">
    <location>
        <begin position="127"/>
        <end position="190"/>
    </location>
</feature>
<reference evidence="2 3" key="1">
    <citation type="submission" date="2014-02" db="EMBL/GenBank/DDBJ databases">
        <title>The genome sequence of Colletotrichum simmondsii CBS122122.</title>
        <authorList>
            <person name="Baroncelli R."/>
            <person name="Thon M.R."/>
        </authorList>
    </citation>
    <scope>NUCLEOTIDE SEQUENCE [LARGE SCALE GENOMIC DNA]</scope>
    <source>
        <strain evidence="2 3">CBS122122</strain>
    </source>
</reference>
<evidence type="ECO:0000256" key="1">
    <source>
        <dbReference type="SAM" id="MobiDB-lite"/>
    </source>
</evidence>
<evidence type="ECO:0000313" key="3">
    <source>
        <dbReference type="Proteomes" id="UP000070328"/>
    </source>
</evidence>
<dbReference type="AlphaFoldDB" id="A0A135S691"/>
<accession>A0A135S691</accession>
<dbReference type="Proteomes" id="UP000070328">
    <property type="component" value="Unassembled WGS sequence"/>
</dbReference>
<name>A0A135S691_9PEZI</name>